<dbReference type="GO" id="GO:0008761">
    <property type="term" value="F:UDP-N-acetylglucosamine 2-epimerase activity"/>
    <property type="evidence" value="ECO:0007669"/>
    <property type="project" value="UniProtKB-EC"/>
</dbReference>
<evidence type="ECO:0000313" key="3">
    <source>
        <dbReference type="EMBL" id="MTW00511.1"/>
    </source>
</evidence>
<dbReference type="RefSeq" id="WP_155436942.1">
    <property type="nucleotide sequence ID" value="NZ_WNLA01000001.1"/>
</dbReference>
<dbReference type="Pfam" id="PF02350">
    <property type="entry name" value="Epimerase_2"/>
    <property type="match status" value="1"/>
</dbReference>
<protein>
    <submittedName>
        <fullName evidence="3">UDP-N-acetylglucosamine 2-epimerase (Non-hydrolyzing)</fullName>
        <ecNumber evidence="3">5.1.3.14</ecNumber>
    </submittedName>
</protein>
<dbReference type="PANTHER" id="PTHR43174:SF1">
    <property type="entry name" value="UDP-N-ACETYLGLUCOSAMINE 2-EPIMERASE"/>
    <property type="match status" value="1"/>
</dbReference>
<dbReference type="SUPFAM" id="SSF53756">
    <property type="entry name" value="UDP-Glycosyltransferase/glycogen phosphorylase"/>
    <property type="match status" value="1"/>
</dbReference>
<reference evidence="3 4" key="1">
    <citation type="submission" date="2019-11" db="EMBL/GenBank/DDBJ databases">
        <title>Type strains purchased from KCTC, JCM and DSMZ.</title>
        <authorList>
            <person name="Lu H."/>
        </authorList>
    </citation>
    <scope>NUCLEOTIDE SEQUENCE [LARGE SCALE GENOMIC DNA]</scope>
    <source>
        <strain evidence="3 4">KCTC 42409</strain>
    </source>
</reference>
<evidence type="ECO:0000259" key="2">
    <source>
        <dbReference type="Pfam" id="PF02350"/>
    </source>
</evidence>
<keyword evidence="1 3" id="KW-0413">Isomerase</keyword>
<dbReference type="NCBIfam" id="TIGR00236">
    <property type="entry name" value="wecB"/>
    <property type="match status" value="1"/>
</dbReference>
<accession>A0A6L6PTE8</accession>
<dbReference type="AlphaFoldDB" id="A0A6L6PTE8"/>
<dbReference type="EC" id="5.1.3.14" evidence="3"/>
<dbReference type="EMBL" id="WNLA01000001">
    <property type="protein sequence ID" value="MTW00511.1"/>
    <property type="molecule type" value="Genomic_DNA"/>
</dbReference>
<sequence>MKKMKVMTVVGTRPEIIRLSRVLAKLDEFCDHILVHTGQNYDYELNEIFFQDLQVRKPDYFLNAAGSNAAETIGKVIISVDEVLAKEQPEALLVLGDTNSCLAAIPAKRRKVPIFHMEAGNRCFDQRVPEESNRRIVDHTADINLTYSTIAREYLLREGLSPERVIKTGSPMYEVLHHYKSGIDSSDALERLGVTAGQYFVVSAHREENVDSDVNFAKLVAVLNGVAETYDMPIIVSTHPRTLRRINDKEAQFHPKVQLLKPLGFKDYVKLQMHARAVLSDSGTITEESSILNFPALNIREAHERPEGMEEASVMMTGLELSRVMQGLAILAAQARGEQRQLRLVEDYSMPNVADKVVRIIHSYTDYVNRVVWKKVI</sequence>
<dbReference type="InterPro" id="IPR003331">
    <property type="entry name" value="UDP_GlcNAc_Epimerase_2_dom"/>
</dbReference>
<dbReference type="OrthoDB" id="9803238at2"/>
<gene>
    <name evidence="3" type="ORF">GM668_00260</name>
</gene>
<comment type="caution">
    <text evidence="3">The sequence shown here is derived from an EMBL/GenBank/DDBJ whole genome shotgun (WGS) entry which is preliminary data.</text>
</comment>
<dbReference type="CDD" id="cd03786">
    <property type="entry name" value="GTB_UDP-GlcNAc_2-Epimerase"/>
    <property type="match status" value="1"/>
</dbReference>
<dbReference type="Gene3D" id="3.40.50.2000">
    <property type="entry name" value="Glycogen Phosphorylase B"/>
    <property type="match status" value="2"/>
</dbReference>
<comment type="similarity">
    <text evidence="1">Belongs to the UDP-N-acetylglucosamine 2-epimerase family.</text>
</comment>
<keyword evidence="4" id="KW-1185">Reference proteome</keyword>
<dbReference type="Proteomes" id="UP000484015">
    <property type="component" value="Unassembled WGS sequence"/>
</dbReference>
<proteinExistence type="inferred from homology"/>
<dbReference type="PANTHER" id="PTHR43174">
    <property type="entry name" value="UDP-N-ACETYLGLUCOSAMINE 2-EPIMERASE"/>
    <property type="match status" value="1"/>
</dbReference>
<organism evidence="3 4">
    <name type="scientific">Pseudoduganella ginsengisoli</name>
    <dbReference type="NCBI Taxonomy" id="1462440"/>
    <lineage>
        <taxon>Bacteria</taxon>
        <taxon>Pseudomonadati</taxon>
        <taxon>Pseudomonadota</taxon>
        <taxon>Betaproteobacteria</taxon>
        <taxon>Burkholderiales</taxon>
        <taxon>Oxalobacteraceae</taxon>
        <taxon>Telluria group</taxon>
        <taxon>Pseudoduganella</taxon>
    </lineage>
</organism>
<evidence type="ECO:0000256" key="1">
    <source>
        <dbReference type="RuleBase" id="RU003513"/>
    </source>
</evidence>
<evidence type="ECO:0000313" key="4">
    <source>
        <dbReference type="Proteomes" id="UP000484015"/>
    </source>
</evidence>
<feature type="domain" description="UDP-N-acetylglucosamine 2-epimerase" evidence="2">
    <location>
        <begin position="29"/>
        <end position="361"/>
    </location>
</feature>
<name>A0A6L6PTE8_9BURK</name>
<dbReference type="InterPro" id="IPR029767">
    <property type="entry name" value="WecB-like"/>
</dbReference>